<dbReference type="SUPFAM" id="SSF53335">
    <property type="entry name" value="S-adenosyl-L-methionine-dependent methyltransferases"/>
    <property type="match status" value="1"/>
</dbReference>
<dbReference type="InterPro" id="IPR029063">
    <property type="entry name" value="SAM-dependent_MTases_sf"/>
</dbReference>
<dbReference type="PANTHER" id="PTHR34203">
    <property type="entry name" value="METHYLTRANSFERASE, FKBM FAMILY PROTEIN"/>
    <property type="match status" value="1"/>
</dbReference>
<organism evidence="4 5">
    <name type="scientific">Klebsormidium nitens</name>
    <name type="common">Green alga</name>
    <name type="synonym">Ulothrix nitens</name>
    <dbReference type="NCBI Taxonomy" id="105231"/>
    <lineage>
        <taxon>Eukaryota</taxon>
        <taxon>Viridiplantae</taxon>
        <taxon>Streptophyta</taxon>
        <taxon>Klebsormidiophyceae</taxon>
        <taxon>Klebsormidiales</taxon>
        <taxon>Klebsormidiaceae</taxon>
        <taxon>Klebsormidium</taxon>
    </lineage>
</organism>
<keyword evidence="2" id="KW-0472">Membrane</keyword>
<keyword evidence="1" id="KW-0175">Coiled coil</keyword>
<keyword evidence="5" id="KW-1185">Reference proteome</keyword>
<evidence type="ECO:0000313" key="4">
    <source>
        <dbReference type="EMBL" id="GAQ81771.1"/>
    </source>
</evidence>
<sequence length="379" mass="42292">MKRSGRGPDCPRLVFVVLAGSIVTALFIFLTLQIFVISSHQTVFARHDDGRLLMGGREETGAKVRLEELSTALLKVTEQVEKLKGMLLTLQSETKVVTAQLGQHSNLEQVIDGVAKEIKALKSERPVNLYMGGSIVMCWIEYFHKYFFLDSRDRGVTPHLCQGTVWETKLTEAVAKLVKPGRNVVDVGASVGWYTNVFARAVGHTGRVLAVEANPRLGELLTRTLVEYQQVEVVNKALGNADDKQVFIGNDMSWSPGNKVEKEAAEGRVPVDYMKLDTLLHDEAWHKVDVVKVDVEGHEWQVWQGMQMTVADNPGLELFIEINSRRDKGNGVDSKKFYEDLQRKFKKMYSVSGDDGSLTETSASALLDTTGNIFLYLTN</sequence>
<dbReference type="InterPro" id="IPR006342">
    <property type="entry name" value="FkbM_mtfrase"/>
</dbReference>
<keyword evidence="2" id="KW-0812">Transmembrane</keyword>
<protein>
    <recommendedName>
        <fullName evidence="3">Methyltransferase FkbM domain-containing protein</fullName>
    </recommendedName>
</protein>
<proteinExistence type="predicted"/>
<dbReference type="AlphaFoldDB" id="A0A0U9HJ10"/>
<evidence type="ECO:0000259" key="3">
    <source>
        <dbReference type="Pfam" id="PF05050"/>
    </source>
</evidence>
<feature type="domain" description="Methyltransferase FkbM" evidence="3">
    <location>
        <begin position="186"/>
        <end position="330"/>
    </location>
</feature>
<dbReference type="InterPro" id="IPR052514">
    <property type="entry name" value="SAM-dependent_MTase"/>
</dbReference>
<dbReference type="Gene3D" id="3.40.50.150">
    <property type="entry name" value="Vaccinia Virus protein VP39"/>
    <property type="match status" value="1"/>
</dbReference>
<feature type="coiled-coil region" evidence="1">
    <location>
        <begin position="66"/>
        <end position="124"/>
    </location>
</feature>
<dbReference type="Proteomes" id="UP000054558">
    <property type="component" value="Unassembled WGS sequence"/>
</dbReference>
<keyword evidence="2" id="KW-1133">Transmembrane helix</keyword>
<feature type="transmembrane region" description="Helical" evidence="2">
    <location>
        <begin position="12"/>
        <end position="36"/>
    </location>
</feature>
<dbReference type="EMBL" id="DF237039">
    <property type="protein sequence ID" value="GAQ81771.1"/>
    <property type="molecule type" value="Genomic_DNA"/>
</dbReference>
<dbReference type="Pfam" id="PF05050">
    <property type="entry name" value="Methyltransf_21"/>
    <property type="match status" value="1"/>
</dbReference>
<evidence type="ECO:0000256" key="2">
    <source>
        <dbReference type="SAM" id="Phobius"/>
    </source>
</evidence>
<name>A0A0U9HJ10_KLENI</name>
<gene>
    <name evidence="4" type="ORF">KFL_000900270</name>
</gene>
<accession>A0A0U9HJ10</accession>
<evidence type="ECO:0000313" key="5">
    <source>
        <dbReference type="Proteomes" id="UP000054558"/>
    </source>
</evidence>
<evidence type="ECO:0000256" key="1">
    <source>
        <dbReference type="SAM" id="Coils"/>
    </source>
</evidence>
<dbReference type="OrthoDB" id="411251at2759"/>
<dbReference type="PANTHER" id="PTHR34203:SF15">
    <property type="entry name" value="SLL1173 PROTEIN"/>
    <property type="match status" value="1"/>
</dbReference>
<dbReference type="NCBIfam" id="TIGR01444">
    <property type="entry name" value="fkbM_fam"/>
    <property type="match status" value="1"/>
</dbReference>
<reference evidence="4 5" key="1">
    <citation type="journal article" date="2014" name="Nat. Commun.">
        <title>Klebsormidium flaccidum genome reveals primary factors for plant terrestrial adaptation.</title>
        <authorList>
            <person name="Hori K."/>
            <person name="Maruyama F."/>
            <person name="Fujisawa T."/>
            <person name="Togashi T."/>
            <person name="Yamamoto N."/>
            <person name="Seo M."/>
            <person name="Sato S."/>
            <person name="Yamada T."/>
            <person name="Mori H."/>
            <person name="Tajima N."/>
            <person name="Moriyama T."/>
            <person name="Ikeuchi M."/>
            <person name="Watanabe M."/>
            <person name="Wada H."/>
            <person name="Kobayashi K."/>
            <person name="Saito M."/>
            <person name="Masuda T."/>
            <person name="Sasaki-Sekimoto Y."/>
            <person name="Mashiguchi K."/>
            <person name="Awai K."/>
            <person name="Shimojima M."/>
            <person name="Masuda S."/>
            <person name="Iwai M."/>
            <person name="Nobusawa T."/>
            <person name="Narise T."/>
            <person name="Kondo S."/>
            <person name="Saito H."/>
            <person name="Sato R."/>
            <person name="Murakawa M."/>
            <person name="Ihara Y."/>
            <person name="Oshima-Yamada Y."/>
            <person name="Ohtaka K."/>
            <person name="Satoh M."/>
            <person name="Sonobe K."/>
            <person name="Ishii M."/>
            <person name="Ohtani R."/>
            <person name="Kanamori-Sato M."/>
            <person name="Honoki R."/>
            <person name="Miyazaki D."/>
            <person name="Mochizuki H."/>
            <person name="Umetsu J."/>
            <person name="Higashi K."/>
            <person name="Shibata D."/>
            <person name="Kamiya Y."/>
            <person name="Sato N."/>
            <person name="Nakamura Y."/>
            <person name="Tabata S."/>
            <person name="Ida S."/>
            <person name="Kurokawa K."/>
            <person name="Ohta H."/>
        </authorList>
    </citation>
    <scope>NUCLEOTIDE SEQUENCE [LARGE SCALE GENOMIC DNA]</scope>
    <source>
        <strain evidence="4 5">NIES-2285</strain>
    </source>
</reference>